<organism evidence="2">
    <name type="scientific">uncultured Caudovirales phage</name>
    <dbReference type="NCBI Taxonomy" id="2100421"/>
    <lineage>
        <taxon>Viruses</taxon>
        <taxon>Duplodnaviria</taxon>
        <taxon>Heunggongvirae</taxon>
        <taxon>Uroviricota</taxon>
        <taxon>Caudoviricetes</taxon>
        <taxon>Peduoviridae</taxon>
        <taxon>Maltschvirus</taxon>
        <taxon>Maltschvirus maltsch</taxon>
    </lineage>
</organism>
<reference evidence="2" key="1">
    <citation type="submission" date="2020-04" db="EMBL/GenBank/DDBJ databases">
        <authorList>
            <person name="Chiriac C."/>
            <person name="Salcher M."/>
            <person name="Ghai R."/>
            <person name="Kavagutti S V."/>
        </authorList>
    </citation>
    <scope>NUCLEOTIDE SEQUENCE</scope>
</reference>
<feature type="compositionally biased region" description="Basic and acidic residues" evidence="1">
    <location>
        <begin position="1"/>
        <end position="11"/>
    </location>
</feature>
<evidence type="ECO:0000256" key="1">
    <source>
        <dbReference type="SAM" id="MobiDB-lite"/>
    </source>
</evidence>
<evidence type="ECO:0000313" key="2">
    <source>
        <dbReference type="EMBL" id="CAB4124148.1"/>
    </source>
</evidence>
<feature type="region of interest" description="Disordered" evidence="1">
    <location>
        <begin position="1"/>
        <end position="23"/>
    </location>
</feature>
<name>A0A6J5KPB7_9CAUD</name>
<proteinExistence type="predicted"/>
<sequence length="74" mass="8766">MSNLDIKDKHSVRLHQKKRHIKRQASIARSFGLSVPEEHRFAKRNATNCDIGPNKRERTIQEKKVEEFMESSYE</sequence>
<accession>A0A6J5KPB7</accession>
<protein>
    <submittedName>
        <fullName evidence="2">Uncharacterized protein</fullName>
    </submittedName>
</protein>
<feature type="compositionally biased region" description="Basic residues" evidence="1">
    <location>
        <begin position="12"/>
        <end position="23"/>
    </location>
</feature>
<gene>
    <name evidence="2" type="ORF">UFOVP49_31</name>
</gene>
<dbReference type="EMBL" id="LR796178">
    <property type="protein sequence ID" value="CAB4124148.1"/>
    <property type="molecule type" value="Genomic_DNA"/>
</dbReference>